<dbReference type="InterPro" id="IPR011009">
    <property type="entry name" value="Kinase-like_dom_sf"/>
</dbReference>
<dbReference type="Gene3D" id="1.10.510.10">
    <property type="entry name" value="Transferase(Phosphotransferase) domain 1"/>
    <property type="match status" value="1"/>
</dbReference>
<feature type="compositionally biased region" description="Basic residues" evidence="3">
    <location>
        <begin position="1"/>
        <end position="11"/>
    </location>
</feature>
<keyword evidence="5" id="KW-0808">Transferase</keyword>
<name>W6PRZ6_PENRF</name>
<dbReference type="InterPro" id="IPR008271">
    <property type="entry name" value="Ser/Thr_kinase_AS"/>
</dbReference>
<dbReference type="OMA" id="KGSCAIE"/>
<dbReference type="SUPFAM" id="SSF56112">
    <property type="entry name" value="Protein kinase-like (PK-like)"/>
    <property type="match status" value="1"/>
</dbReference>
<dbReference type="Proteomes" id="UP000030686">
    <property type="component" value="Unassembled WGS sequence"/>
</dbReference>
<accession>W6PRZ6</accession>
<dbReference type="SMART" id="SM00220">
    <property type="entry name" value="S_TKc"/>
    <property type="match status" value="1"/>
</dbReference>
<proteinExistence type="predicted"/>
<evidence type="ECO:0000256" key="1">
    <source>
        <dbReference type="ARBA" id="ARBA00022741"/>
    </source>
</evidence>
<dbReference type="GO" id="GO:0005737">
    <property type="term" value="C:cytoplasm"/>
    <property type="evidence" value="ECO:0007669"/>
    <property type="project" value="TreeGrafter"/>
</dbReference>
<keyword evidence="5" id="KW-0418">Kinase</keyword>
<organism evidence="5 6">
    <name type="scientific">Penicillium roqueforti (strain FM164)</name>
    <dbReference type="NCBI Taxonomy" id="1365484"/>
    <lineage>
        <taxon>Eukaryota</taxon>
        <taxon>Fungi</taxon>
        <taxon>Dikarya</taxon>
        <taxon>Ascomycota</taxon>
        <taxon>Pezizomycotina</taxon>
        <taxon>Eurotiomycetes</taxon>
        <taxon>Eurotiomycetidae</taxon>
        <taxon>Eurotiales</taxon>
        <taxon>Aspergillaceae</taxon>
        <taxon>Penicillium</taxon>
    </lineage>
</organism>
<reference evidence="5" key="1">
    <citation type="journal article" date="2014" name="Nat. Commun.">
        <title>Multiple recent horizontal transfers of a large genomic region in cheese making fungi.</title>
        <authorList>
            <person name="Cheeseman K."/>
            <person name="Ropars J."/>
            <person name="Renault P."/>
            <person name="Dupont J."/>
            <person name="Gouzy J."/>
            <person name="Branca A."/>
            <person name="Abraham A.L."/>
            <person name="Ceppi M."/>
            <person name="Conseiller E."/>
            <person name="Debuchy R."/>
            <person name="Malagnac F."/>
            <person name="Goarin A."/>
            <person name="Silar P."/>
            <person name="Lacoste S."/>
            <person name="Sallet E."/>
            <person name="Bensimon A."/>
            <person name="Giraud T."/>
            <person name="Brygoo Y."/>
        </authorList>
    </citation>
    <scope>NUCLEOTIDE SEQUENCE [LARGE SCALE GENOMIC DNA]</scope>
    <source>
        <strain evidence="5">FM164</strain>
    </source>
</reference>
<dbReference type="Pfam" id="PF00069">
    <property type="entry name" value="Pkinase"/>
    <property type="match status" value="1"/>
</dbReference>
<keyword evidence="5" id="KW-0675">Receptor</keyword>
<dbReference type="PANTHER" id="PTHR24346:SF30">
    <property type="entry name" value="MATERNAL EMBRYONIC LEUCINE ZIPPER KINASE"/>
    <property type="match status" value="1"/>
</dbReference>
<keyword evidence="1" id="KW-0547">Nucleotide-binding</keyword>
<dbReference type="GO" id="GO:0005524">
    <property type="term" value="F:ATP binding"/>
    <property type="evidence" value="ECO:0007669"/>
    <property type="project" value="UniProtKB-KW"/>
</dbReference>
<gene>
    <name evidence="5" type="ORF">PROQFM164_S01g000335</name>
</gene>
<keyword evidence="2" id="KW-0067">ATP-binding</keyword>
<evidence type="ECO:0000313" key="6">
    <source>
        <dbReference type="Proteomes" id="UP000030686"/>
    </source>
</evidence>
<dbReference type="EMBL" id="HG792015">
    <property type="protein sequence ID" value="CDM26526.1"/>
    <property type="molecule type" value="Genomic_DNA"/>
</dbReference>
<sequence length="579" mass="64383">MALNSKSKRKLGQTGQSEDTEEPREDEVATLPLTEVDPRSTVGPISTEAGPSSTRVHPSLTEPTQTFSPPYPYLETSRNQSMDLDFSMLRLDSITSNEPTARIILYPRVIELDISPYKGAGRYDNWVEVQLGDCPEKSESARVLVVAPNAEQVGCTVTHHDMRFHLYLDPGEDRLILHNACPFETLDVRLDKESMKVLPRDPAFLYKGSCAIEINGITLVEFQILPRTSWEIIAKTATKRPAPGSDFPPSKRVKSRESTYRAIEPSRGMQGVSAGNALVKLAKGDTMFVGAGDEGYRLTRCRTIVEQANSSVWQAEHSGMPGKLMVVKVIKTTGRNERDAIRAAESWIHESAIHSSLKSHSAILRMLGSDARFHSIYTEHVEAESLWCQRHQASGIFIGDSSDAQKILADMASALTFIHGNKIVHNDVKPGNILYSPDRGAILIDFGLSFWDGNPSPGGGSPWYLPPEFLLDWKLRGPPSDMWALGIVILWLLGHIPLPEKTPHWLITNIHQSPHMKAVDTMLQWIDLVKAARLKLDQQDESLSYIVQDLLDPDMDERIDAATLNKLMTEKGLPQDGNV</sequence>
<dbReference type="AlphaFoldDB" id="W6PRZ6"/>
<dbReference type="GO" id="GO:0004674">
    <property type="term" value="F:protein serine/threonine kinase activity"/>
    <property type="evidence" value="ECO:0007669"/>
    <property type="project" value="TreeGrafter"/>
</dbReference>
<evidence type="ECO:0000259" key="4">
    <source>
        <dbReference type="PROSITE" id="PS50011"/>
    </source>
</evidence>
<evidence type="ECO:0000256" key="2">
    <source>
        <dbReference type="ARBA" id="ARBA00022840"/>
    </source>
</evidence>
<feature type="compositionally biased region" description="Polar residues" evidence="3">
    <location>
        <begin position="49"/>
        <end position="68"/>
    </location>
</feature>
<evidence type="ECO:0000256" key="3">
    <source>
        <dbReference type="SAM" id="MobiDB-lite"/>
    </source>
</evidence>
<dbReference type="STRING" id="1365484.W6PRZ6"/>
<protein>
    <submittedName>
        <fullName evidence="5">Tyrosine-protein kinase, receptor SEA</fullName>
    </submittedName>
</protein>
<dbReference type="InterPro" id="IPR000719">
    <property type="entry name" value="Prot_kinase_dom"/>
</dbReference>
<evidence type="ECO:0000313" key="5">
    <source>
        <dbReference type="EMBL" id="CDM26526.1"/>
    </source>
</evidence>
<feature type="domain" description="Protein kinase" evidence="4">
    <location>
        <begin position="298"/>
        <end position="573"/>
    </location>
</feature>
<dbReference type="PANTHER" id="PTHR24346">
    <property type="entry name" value="MAP/MICROTUBULE AFFINITY-REGULATING KINASE"/>
    <property type="match status" value="1"/>
</dbReference>
<keyword evidence="6" id="KW-1185">Reference proteome</keyword>
<feature type="region of interest" description="Disordered" evidence="3">
    <location>
        <begin position="1"/>
        <end position="76"/>
    </location>
</feature>
<dbReference type="PROSITE" id="PS00108">
    <property type="entry name" value="PROTEIN_KINASE_ST"/>
    <property type="match status" value="1"/>
</dbReference>
<dbReference type="PROSITE" id="PS50011">
    <property type="entry name" value="PROTEIN_KINASE_DOM"/>
    <property type="match status" value="1"/>
</dbReference>
<dbReference type="GO" id="GO:0035556">
    <property type="term" value="P:intracellular signal transduction"/>
    <property type="evidence" value="ECO:0007669"/>
    <property type="project" value="TreeGrafter"/>
</dbReference>
<dbReference type="OrthoDB" id="1668230at2759"/>